<keyword evidence="2" id="KW-0238">DNA-binding</keyword>
<evidence type="ECO:0000313" key="7">
    <source>
        <dbReference type="Proteomes" id="UP000036851"/>
    </source>
</evidence>
<evidence type="ECO:0000256" key="2">
    <source>
        <dbReference type="ARBA" id="ARBA00023125"/>
    </source>
</evidence>
<proteinExistence type="predicted"/>
<dbReference type="Pfam" id="PF01047">
    <property type="entry name" value="MarR"/>
    <property type="match status" value="1"/>
</dbReference>
<dbReference type="InterPro" id="IPR036388">
    <property type="entry name" value="WH-like_DNA-bd_sf"/>
</dbReference>
<dbReference type="AlphaFoldDB" id="A0A0L7TEF6"/>
<evidence type="ECO:0000313" key="8">
    <source>
        <dbReference type="Proteomes" id="UP000037088"/>
    </source>
</evidence>
<feature type="domain" description="HTH marR-type" evidence="4">
    <location>
        <begin position="6"/>
        <end position="139"/>
    </location>
</feature>
<evidence type="ECO:0000313" key="6">
    <source>
        <dbReference type="EMBL" id="KOC93621.1"/>
    </source>
</evidence>
<organism evidence="6 7">
    <name type="scientific">Winslowiella iniecta</name>
    <dbReference type="NCBI Taxonomy" id="1560201"/>
    <lineage>
        <taxon>Bacteria</taxon>
        <taxon>Pseudomonadati</taxon>
        <taxon>Pseudomonadota</taxon>
        <taxon>Gammaproteobacteria</taxon>
        <taxon>Enterobacterales</taxon>
        <taxon>Erwiniaceae</taxon>
        <taxon>Winslowiella</taxon>
    </lineage>
</organism>
<name>A0A0L7TEF6_9GAMM</name>
<keyword evidence="3" id="KW-0804">Transcription</keyword>
<dbReference type="RefSeq" id="WP_052898965.1">
    <property type="nucleotide sequence ID" value="NZ_JRXE01000010.1"/>
</dbReference>
<dbReference type="PRINTS" id="PR00598">
    <property type="entry name" value="HTHMARR"/>
</dbReference>
<gene>
    <name evidence="5" type="ORF">NG42_09065</name>
    <name evidence="6" type="ORF">NG43_09000</name>
</gene>
<evidence type="ECO:0000256" key="1">
    <source>
        <dbReference type="ARBA" id="ARBA00023015"/>
    </source>
</evidence>
<dbReference type="GO" id="GO:0006950">
    <property type="term" value="P:response to stress"/>
    <property type="evidence" value="ECO:0007669"/>
    <property type="project" value="TreeGrafter"/>
</dbReference>
<dbReference type="PATRIC" id="fig|1560201.3.peg.1927"/>
<dbReference type="EMBL" id="JRXE01000010">
    <property type="protein sequence ID" value="KOC90501.1"/>
    <property type="molecule type" value="Genomic_DNA"/>
</dbReference>
<comment type="caution">
    <text evidence="6">The sequence shown here is derived from an EMBL/GenBank/DDBJ whole genome shotgun (WGS) entry which is preliminary data.</text>
</comment>
<dbReference type="Proteomes" id="UP000037088">
    <property type="component" value="Unassembled WGS sequence"/>
</dbReference>
<dbReference type="GO" id="GO:0003677">
    <property type="term" value="F:DNA binding"/>
    <property type="evidence" value="ECO:0007669"/>
    <property type="project" value="UniProtKB-KW"/>
</dbReference>
<keyword evidence="1" id="KW-0805">Transcription regulation</keyword>
<dbReference type="PANTHER" id="PTHR33164">
    <property type="entry name" value="TRANSCRIPTIONAL REGULATOR, MARR FAMILY"/>
    <property type="match status" value="1"/>
</dbReference>
<dbReference type="OrthoDB" id="6002259at2"/>
<dbReference type="PROSITE" id="PS50995">
    <property type="entry name" value="HTH_MARR_2"/>
    <property type="match status" value="1"/>
</dbReference>
<accession>A0A0L7TEF6</accession>
<reference evidence="7 8" key="1">
    <citation type="journal article" date="2015" name="Int. J. Syst. Evol. Microbiol.">
        <title>Erwinia iniecta sp. nov., isolated from Russian wheat aphids (Diuraphis noxia).</title>
        <authorList>
            <person name="Campillo T."/>
            <person name="Luna E."/>
            <person name="Portier P."/>
            <person name="Fischer-Le Saux M."/>
            <person name="Lapitan N."/>
            <person name="Tisserat N.A."/>
            <person name="Leach J.E."/>
        </authorList>
    </citation>
    <scope>NUCLEOTIDE SEQUENCE [LARGE SCALE GENOMIC DNA]</scope>
    <source>
        <strain evidence="5 8">B120</strain>
        <strain evidence="6 7">B149</strain>
    </source>
</reference>
<sequence>MLDTQQRNFSRLLHLTAHAWRLAIDRRLKGNGLSMNSWLAVATIASKNEPMTQKALAQVLGLEEASVVPLIDRLVRKNLVQRVQPEEDRRKRLLLVTEQGSEVFRRVKIEADALRNELLANIDEQDLAVTEKVLQQLLTATGAN</sequence>
<dbReference type="InterPro" id="IPR036390">
    <property type="entry name" value="WH_DNA-bd_sf"/>
</dbReference>
<dbReference type="SUPFAM" id="SSF46785">
    <property type="entry name" value="Winged helix' DNA-binding domain"/>
    <property type="match status" value="1"/>
</dbReference>
<keyword evidence="8" id="KW-1185">Reference proteome</keyword>
<dbReference type="EMBL" id="JRXF01000012">
    <property type="protein sequence ID" value="KOC93621.1"/>
    <property type="molecule type" value="Genomic_DNA"/>
</dbReference>
<evidence type="ECO:0000259" key="4">
    <source>
        <dbReference type="PROSITE" id="PS50995"/>
    </source>
</evidence>
<evidence type="ECO:0000256" key="3">
    <source>
        <dbReference type="ARBA" id="ARBA00023163"/>
    </source>
</evidence>
<dbReference type="Proteomes" id="UP000036851">
    <property type="component" value="Unassembled WGS sequence"/>
</dbReference>
<dbReference type="SMART" id="SM00347">
    <property type="entry name" value="HTH_MARR"/>
    <property type="match status" value="1"/>
</dbReference>
<dbReference type="PANTHER" id="PTHR33164:SF64">
    <property type="entry name" value="TRANSCRIPTIONAL REGULATOR SLYA"/>
    <property type="match status" value="1"/>
</dbReference>
<dbReference type="InterPro" id="IPR039422">
    <property type="entry name" value="MarR/SlyA-like"/>
</dbReference>
<dbReference type="Gene3D" id="1.10.10.10">
    <property type="entry name" value="Winged helix-like DNA-binding domain superfamily/Winged helix DNA-binding domain"/>
    <property type="match status" value="1"/>
</dbReference>
<dbReference type="STRING" id="1560201.NG42_09065"/>
<dbReference type="InterPro" id="IPR000835">
    <property type="entry name" value="HTH_MarR-typ"/>
</dbReference>
<protein>
    <submittedName>
        <fullName evidence="6">MarR family transcriptional regulator</fullName>
    </submittedName>
</protein>
<evidence type="ECO:0000313" key="5">
    <source>
        <dbReference type="EMBL" id="KOC90501.1"/>
    </source>
</evidence>
<dbReference type="GO" id="GO:0003700">
    <property type="term" value="F:DNA-binding transcription factor activity"/>
    <property type="evidence" value="ECO:0007669"/>
    <property type="project" value="InterPro"/>
</dbReference>